<dbReference type="Gene3D" id="3.40.50.200">
    <property type="entry name" value="Peptidase S8/S53 domain"/>
    <property type="match status" value="2"/>
</dbReference>
<evidence type="ECO:0000313" key="11">
    <source>
        <dbReference type="EMBL" id="GLR15254.1"/>
    </source>
</evidence>
<evidence type="ECO:0000256" key="8">
    <source>
        <dbReference type="SAM" id="SignalP"/>
    </source>
</evidence>
<dbReference type="Proteomes" id="UP001156706">
    <property type="component" value="Unassembled WGS sequence"/>
</dbReference>
<keyword evidence="8" id="KW-0732">Signal</keyword>
<dbReference type="PRINTS" id="PR00723">
    <property type="entry name" value="SUBTILISIN"/>
</dbReference>
<reference evidence="12" key="1">
    <citation type="journal article" date="2019" name="Int. J. Syst. Evol. Microbiol.">
        <title>The Global Catalogue of Microorganisms (GCM) 10K type strain sequencing project: providing services to taxonomists for standard genome sequencing and annotation.</title>
        <authorList>
            <consortium name="The Broad Institute Genomics Platform"/>
            <consortium name="The Broad Institute Genome Sequencing Center for Infectious Disease"/>
            <person name="Wu L."/>
            <person name="Ma J."/>
        </authorList>
    </citation>
    <scope>NUCLEOTIDE SEQUENCE [LARGE SCALE GENOMIC DNA]</scope>
    <source>
        <strain evidence="12">NBRC 110044</strain>
    </source>
</reference>
<feature type="signal peptide" evidence="8">
    <location>
        <begin position="1"/>
        <end position="31"/>
    </location>
</feature>
<dbReference type="EMBL" id="BSOG01000007">
    <property type="protein sequence ID" value="GLR15254.1"/>
    <property type="molecule type" value="Genomic_DNA"/>
</dbReference>
<protein>
    <recommendedName>
        <fullName evidence="13">S8 family serine peptidase</fullName>
    </recommendedName>
</protein>
<dbReference type="RefSeq" id="WP_284198318.1">
    <property type="nucleotide sequence ID" value="NZ_BSOG01000007.1"/>
</dbReference>
<keyword evidence="5 7" id="KW-0378">Hydrolase</keyword>
<dbReference type="Pfam" id="PF00082">
    <property type="entry name" value="Peptidase_S8"/>
    <property type="match status" value="2"/>
</dbReference>
<dbReference type="Gene3D" id="3.30.70.80">
    <property type="entry name" value="Peptidase S8 propeptide/proteinase inhibitor I9"/>
    <property type="match status" value="1"/>
</dbReference>
<dbReference type="InterPro" id="IPR023828">
    <property type="entry name" value="Peptidase_S8_Ser-AS"/>
</dbReference>
<evidence type="ECO:0000313" key="12">
    <source>
        <dbReference type="Proteomes" id="UP001156706"/>
    </source>
</evidence>
<dbReference type="Pfam" id="PF02225">
    <property type="entry name" value="PA"/>
    <property type="match status" value="1"/>
</dbReference>
<comment type="caution">
    <text evidence="11">The sequence shown here is derived from an EMBL/GenBank/DDBJ whole genome shotgun (WGS) entry which is preliminary data.</text>
</comment>
<keyword evidence="2" id="KW-0964">Secreted</keyword>
<keyword evidence="4" id="KW-0479">Metal-binding</keyword>
<feature type="active site" description="Charge relay system" evidence="7">
    <location>
        <position position="180"/>
    </location>
</feature>
<evidence type="ECO:0000256" key="6">
    <source>
        <dbReference type="ARBA" id="ARBA00022825"/>
    </source>
</evidence>
<dbReference type="SUPFAM" id="SSF52743">
    <property type="entry name" value="Subtilisin-like"/>
    <property type="match status" value="1"/>
</dbReference>
<keyword evidence="12" id="KW-1185">Reference proteome</keyword>
<organism evidence="11 12">
    <name type="scientific">Chitinimonas prasina</name>
    <dbReference type="NCBI Taxonomy" id="1434937"/>
    <lineage>
        <taxon>Bacteria</taxon>
        <taxon>Pseudomonadati</taxon>
        <taxon>Pseudomonadota</taxon>
        <taxon>Betaproteobacteria</taxon>
        <taxon>Neisseriales</taxon>
        <taxon>Chitinibacteraceae</taxon>
        <taxon>Chitinimonas</taxon>
    </lineage>
</organism>
<feature type="active site" description="Charge relay system" evidence="7">
    <location>
        <position position="147"/>
    </location>
</feature>
<keyword evidence="2" id="KW-0134">Cell wall</keyword>
<keyword evidence="3 7" id="KW-0645">Protease</keyword>
<dbReference type="InterPro" id="IPR015500">
    <property type="entry name" value="Peptidase_S8_subtilisin-rel"/>
</dbReference>
<dbReference type="PANTHER" id="PTHR43806:SF11">
    <property type="entry name" value="CEREVISIN-RELATED"/>
    <property type="match status" value="1"/>
</dbReference>
<gene>
    <name evidence="11" type="ORF">GCM10007907_40440</name>
</gene>
<dbReference type="InterPro" id="IPR000209">
    <property type="entry name" value="Peptidase_S8/S53_dom"/>
</dbReference>
<proteinExistence type="inferred from homology"/>
<dbReference type="PROSITE" id="PS51892">
    <property type="entry name" value="SUBTILASE"/>
    <property type="match status" value="1"/>
</dbReference>
<feature type="domain" description="Peptidase S8/S53" evidence="9">
    <location>
        <begin position="140"/>
        <end position="342"/>
    </location>
</feature>
<dbReference type="PANTHER" id="PTHR43806">
    <property type="entry name" value="PEPTIDASE S8"/>
    <property type="match status" value="1"/>
</dbReference>
<dbReference type="InterPro" id="IPR050131">
    <property type="entry name" value="Peptidase_S8_subtilisin-like"/>
</dbReference>
<evidence type="ECO:0000256" key="3">
    <source>
        <dbReference type="ARBA" id="ARBA00022670"/>
    </source>
</evidence>
<name>A0ABQ5YQP9_9NEIS</name>
<dbReference type="InterPro" id="IPR036852">
    <property type="entry name" value="Peptidase_S8/S53_dom_sf"/>
</dbReference>
<dbReference type="InterPro" id="IPR034202">
    <property type="entry name" value="Subtilisin_Carlsberg-like"/>
</dbReference>
<feature type="chain" id="PRO_5045277378" description="S8 family serine peptidase" evidence="8">
    <location>
        <begin position="32"/>
        <end position="524"/>
    </location>
</feature>
<dbReference type="InterPro" id="IPR022398">
    <property type="entry name" value="Peptidase_S8_His-AS"/>
</dbReference>
<comment type="similarity">
    <text evidence="1 7">Belongs to the peptidase S8 family.</text>
</comment>
<dbReference type="SUPFAM" id="SSF54897">
    <property type="entry name" value="Protease propeptides/inhibitors"/>
    <property type="match status" value="1"/>
</dbReference>
<evidence type="ECO:0000259" key="9">
    <source>
        <dbReference type="Pfam" id="PF00082"/>
    </source>
</evidence>
<dbReference type="InterPro" id="IPR037045">
    <property type="entry name" value="S8pro/Inhibitor_I9_sf"/>
</dbReference>
<feature type="domain" description="PA" evidence="10">
    <location>
        <begin position="363"/>
        <end position="434"/>
    </location>
</feature>
<evidence type="ECO:0000259" key="10">
    <source>
        <dbReference type="Pfam" id="PF02225"/>
    </source>
</evidence>
<dbReference type="PROSITE" id="PS00137">
    <property type="entry name" value="SUBTILASE_HIS"/>
    <property type="match status" value="1"/>
</dbReference>
<dbReference type="InterPro" id="IPR003137">
    <property type="entry name" value="PA_domain"/>
</dbReference>
<dbReference type="CDD" id="cd07477">
    <property type="entry name" value="Peptidases_S8_Subtilisin_subset"/>
    <property type="match status" value="1"/>
</dbReference>
<feature type="domain" description="Peptidase S8/S53" evidence="9">
    <location>
        <begin position="442"/>
        <end position="506"/>
    </location>
</feature>
<evidence type="ECO:0008006" key="13">
    <source>
        <dbReference type="Google" id="ProtNLM"/>
    </source>
</evidence>
<accession>A0ABQ5YQP9</accession>
<feature type="active site" description="Charge relay system" evidence="7">
    <location>
        <position position="458"/>
    </location>
</feature>
<evidence type="ECO:0000256" key="7">
    <source>
        <dbReference type="PROSITE-ProRule" id="PRU01240"/>
    </source>
</evidence>
<keyword evidence="6 7" id="KW-0720">Serine protease</keyword>
<evidence type="ECO:0000256" key="2">
    <source>
        <dbReference type="ARBA" id="ARBA00022512"/>
    </source>
</evidence>
<sequence>MEKSCFKMSRLSRAVSLGLATAVVGMASASAAENVRVIVAYKSGVNAALQAETAVLAARGQVKLKIAGSRAMAVEVPVNAVAALRNNPNVEYVEEDLVRRTMALSSPSTGSPYLSGQQVPYGIKQVQADLLPGADSLTSNRKVCIIDSGYNRDHEDLTGNTVAGEFDNNTRWWYTDENGHGTHVAGTIAAVNNSGKGVVGVNPNKRLRLHIVKVFDADGWAYSSTLITAANKCKTMGANVISMSLGGAGRSLSEERAFDKLHVGGILLVAAAGNSGNTALSYPASYPSVMSVAAVDQNKEWAPFSQYNKQVSIAGPGVDVLSTVPMGTGSETVLSAAGTAYAANDIDGSPKITATAALADFGLGDKVDAAVAGKVCLIARGSVSFAVKVGNCETSGGVGAIIYNNAPGSFNGTLGGAVTTIPSVSTSDVDGAALKAQLGQNTTVGVAVTNYSTMSGTSMATPHVAAVGALVWSYFPHCTAAKVRSSLERSALDLGAPGRDDKYGHGLVQAKAAYDRINNKGCGN</sequence>
<dbReference type="PROSITE" id="PS00138">
    <property type="entry name" value="SUBTILASE_SER"/>
    <property type="match status" value="1"/>
</dbReference>
<evidence type="ECO:0000256" key="4">
    <source>
        <dbReference type="ARBA" id="ARBA00022723"/>
    </source>
</evidence>
<evidence type="ECO:0000256" key="1">
    <source>
        <dbReference type="ARBA" id="ARBA00011073"/>
    </source>
</evidence>
<evidence type="ECO:0000256" key="5">
    <source>
        <dbReference type="ARBA" id="ARBA00022801"/>
    </source>
</evidence>